<name>A0AAD5QBX3_PARTN</name>
<evidence type="ECO:0000313" key="2">
    <source>
        <dbReference type="Proteomes" id="UP001196413"/>
    </source>
</evidence>
<keyword evidence="2" id="KW-1185">Reference proteome</keyword>
<reference evidence="1" key="1">
    <citation type="submission" date="2021-06" db="EMBL/GenBank/DDBJ databases">
        <title>Parelaphostrongylus tenuis whole genome reference sequence.</title>
        <authorList>
            <person name="Garwood T.J."/>
            <person name="Larsen P.A."/>
            <person name="Fountain-Jones N.M."/>
            <person name="Garbe J.R."/>
            <person name="Macchietto M.G."/>
            <person name="Kania S.A."/>
            <person name="Gerhold R.W."/>
            <person name="Richards J.E."/>
            <person name="Wolf T.M."/>
        </authorList>
    </citation>
    <scope>NUCLEOTIDE SEQUENCE</scope>
    <source>
        <strain evidence="1">MNPRO001-30</strain>
        <tissue evidence="1">Meninges</tissue>
    </source>
</reference>
<gene>
    <name evidence="1" type="ORF">KIN20_000996</name>
</gene>
<dbReference type="AlphaFoldDB" id="A0AAD5QBX3"/>
<proteinExistence type="predicted"/>
<accession>A0AAD5QBX3</accession>
<dbReference type="Proteomes" id="UP001196413">
    <property type="component" value="Unassembled WGS sequence"/>
</dbReference>
<organism evidence="1 2">
    <name type="scientific">Parelaphostrongylus tenuis</name>
    <name type="common">Meningeal worm</name>
    <dbReference type="NCBI Taxonomy" id="148309"/>
    <lineage>
        <taxon>Eukaryota</taxon>
        <taxon>Metazoa</taxon>
        <taxon>Ecdysozoa</taxon>
        <taxon>Nematoda</taxon>
        <taxon>Chromadorea</taxon>
        <taxon>Rhabditida</taxon>
        <taxon>Rhabditina</taxon>
        <taxon>Rhabditomorpha</taxon>
        <taxon>Strongyloidea</taxon>
        <taxon>Metastrongylidae</taxon>
        <taxon>Parelaphostrongylus</taxon>
    </lineage>
</organism>
<sequence>MKYSTLKKEPYEIPQGSAQFLQLQKVECSESEEHYEAVAQIQLPVGILDVHHELQQHHQNGTPLPGVKQLLIQHGSN</sequence>
<protein>
    <submittedName>
        <fullName evidence="1">Uncharacterized protein</fullName>
    </submittedName>
</protein>
<dbReference type="EMBL" id="JAHQIW010000153">
    <property type="protein sequence ID" value="KAJ1346243.1"/>
    <property type="molecule type" value="Genomic_DNA"/>
</dbReference>
<evidence type="ECO:0000313" key="1">
    <source>
        <dbReference type="EMBL" id="KAJ1346243.1"/>
    </source>
</evidence>
<comment type="caution">
    <text evidence="1">The sequence shown here is derived from an EMBL/GenBank/DDBJ whole genome shotgun (WGS) entry which is preliminary data.</text>
</comment>